<reference evidence="1 2" key="1">
    <citation type="submission" date="2019-08" db="EMBL/GenBank/DDBJ databases">
        <title>Whole genome of Aphis craccivora.</title>
        <authorList>
            <person name="Voronova N.V."/>
            <person name="Shulinski R.S."/>
            <person name="Bandarenka Y.V."/>
            <person name="Zhorov D.G."/>
            <person name="Warner D."/>
        </authorList>
    </citation>
    <scope>NUCLEOTIDE SEQUENCE [LARGE SCALE GENOMIC DNA]</scope>
    <source>
        <strain evidence="1">180601</strain>
        <tissue evidence="1">Whole Body</tissue>
    </source>
</reference>
<proteinExistence type="predicted"/>
<protein>
    <submittedName>
        <fullName evidence="1">Dimer Tnp hAT domain-containing protein</fullName>
    </submittedName>
</protein>
<feature type="non-terminal residue" evidence="1">
    <location>
        <position position="1"/>
    </location>
</feature>
<evidence type="ECO:0000313" key="1">
    <source>
        <dbReference type="EMBL" id="KAF0769637.1"/>
    </source>
</evidence>
<organism evidence="1 2">
    <name type="scientific">Aphis craccivora</name>
    <name type="common">Cowpea aphid</name>
    <dbReference type="NCBI Taxonomy" id="307492"/>
    <lineage>
        <taxon>Eukaryota</taxon>
        <taxon>Metazoa</taxon>
        <taxon>Ecdysozoa</taxon>
        <taxon>Arthropoda</taxon>
        <taxon>Hexapoda</taxon>
        <taxon>Insecta</taxon>
        <taxon>Pterygota</taxon>
        <taxon>Neoptera</taxon>
        <taxon>Paraneoptera</taxon>
        <taxon>Hemiptera</taxon>
        <taxon>Sternorrhyncha</taxon>
        <taxon>Aphidomorpha</taxon>
        <taxon>Aphidoidea</taxon>
        <taxon>Aphididae</taxon>
        <taxon>Aphidini</taxon>
        <taxon>Aphis</taxon>
        <taxon>Aphis</taxon>
    </lineage>
</organism>
<dbReference type="EMBL" id="VUJU01000562">
    <property type="protein sequence ID" value="KAF0769637.1"/>
    <property type="molecule type" value="Genomic_DNA"/>
</dbReference>
<evidence type="ECO:0000313" key="2">
    <source>
        <dbReference type="Proteomes" id="UP000478052"/>
    </source>
</evidence>
<name>A0A6G0ZFS4_APHCR</name>
<dbReference type="Proteomes" id="UP000478052">
    <property type="component" value="Unassembled WGS sequence"/>
</dbReference>
<dbReference type="AlphaFoldDB" id="A0A6G0ZFS4"/>
<dbReference type="OrthoDB" id="6159421at2759"/>
<sequence>DINLKNGQYQLINSQLYLGINVLRLKEKAEIVNDPSRLKDFYEKCRQFLQSATVEIKKRLNDPVLSKLKMLKPINAISLSFRDETPSLMPLMTAVPRIVPEDNTQFMQSIDSQWHRLPLTLVGLKEDIDIKYLNLFGNFFFENEIPIINHMPMLTERVFSTVYCMKTKLRNKLNTDTINGALHTKQHIKGGRESGKNFQPNDEMISRMTKNILYPKTDDNKGTSDNIFNVLRFDDNEEEDHYLKNLFQLNQSSLKLLSYYNFFIQHYLDKL</sequence>
<keyword evidence="2" id="KW-1185">Reference proteome</keyword>
<comment type="caution">
    <text evidence="1">The sequence shown here is derived from an EMBL/GenBank/DDBJ whole genome shotgun (WGS) entry which is preliminary data.</text>
</comment>
<gene>
    <name evidence="1" type="ORF">FWK35_00002750</name>
</gene>
<accession>A0A6G0ZFS4</accession>